<dbReference type="Proteomes" id="UP001183388">
    <property type="component" value="Unassembled WGS sequence"/>
</dbReference>
<dbReference type="Pfam" id="PF05368">
    <property type="entry name" value="NmrA"/>
    <property type="match status" value="1"/>
</dbReference>
<evidence type="ECO:0000259" key="1">
    <source>
        <dbReference type="Pfam" id="PF05368"/>
    </source>
</evidence>
<dbReference type="InterPro" id="IPR036291">
    <property type="entry name" value="NAD(P)-bd_dom_sf"/>
</dbReference>
<dbReference type="InterPro" id="IPR008030">
    <property type="entry name" value="NmrA-like"/>
</dbReference>
<accession>A0ABU2LCM0</accession>
<dbReference type="RefSeq" id="WP_311631867.1">
    <property type="nucleotide sequence ID" value="NZ_JAVREN010000028.1"/>
</dbReference>
<comment type="caution">
    <text evidence="2">The sequence shown here is derived from an EMBL/GenBank/DDBJ whole genome shotgun (WGS) entry which is preliminary data.</text>
</comment>
<sequence length="291" mass="30936">MTSNANNDTAARQAGARAGILVLGGTGKTGRRVVARLRQGGHEARAASRSGETRFDWADKGSWEPALKGARAVYVVAPDDPAPVGEFVDLAVASGAERLLVLSGRGIDHATPYGFGDGMAEAERAARASGVAWTVIQANNFNQNFSEDLWLAPLRAGRLALPIGDEVPEPFVDVDDLAEAAARILAAPGDAHAGEVYEVTGPRDLTWREATEVMARAAGREIAFEELSPEAYRAQLLAEGWPEEAVRTLNALFAVHRAGHTAGPADGVERVLGRPPVAFESWAERNAAVWR</sequence>
<keyword evidence="3" id="KW-1185">Reference proteome</keyword>
<reference evidence="3" key="1">
    <citation type="submission" date="2023-07" db="EMBL/GenBank/DDBJ databases">
        <title>30 novel species of actinomycetes from the DSMZ collection.</title>
        <authorList>
            <person name="Nouioui I."/>
        </authorList>
    </citation>
    <scope>NUCLEOTIDE SEQUENCE [LARGE SCALE GENOMIC DNA]</scope>
    <source>
        <strain evidence="3">DSM 44917</strain>
    </source>
</reference>
<dbReference type="PANTHER" id="PTHR43162:SF1">
    <property type="entry name" value="PRESTALK A DIFFERENTIATION PROTEIN A"/>
    <property type="match status" value="1"/>
</dbReference>
<dbReference type="EMBL" id="JAVREN010000028">
    <property type="protein sequence ID" value="MDT0308918.1"/>
    <property type="molecule type" value="Genomic_DNA"/>
</dbReference>
<dbReference type="InterPro" id="IPR051604">
    <property type="entry name" value="Ergot_Alk_Oxidoreductase"/>
</dbReference>
<feature type="domain" description="NmrA-like" evidence="1">
    <location>
        <begin position="20"/>
        <end position="257"/>
    </location>
</feature>
<organism evidence="2 3">
    <name type="scientific">Streptomyces boetiae</name>
    <dbReference type="NCBI Taxonomy" id="3075541"/>
    <lineage>
        <taxon>Bacteria</taxon>
        <taxon>Bacillati</taxon>
        <taxon>Actinomycetota</taxon>
        <taxon>Actinomycetes</taxon>
        <taxon>Kitasatosporales</taxon>
        <taxon>Streptomycetaceae</taxon>
        <taxon>Streptomyces</taxon>
    </lineage>
</organism>
<proteinExistence type="predicted"/>
<dbReference type="Gene3D" id="3.90.25.10">
    <property type="entry name" value="UDP-galactose 4-epimerase, domain 1"/>
    <property type="match status" value="1"/>
</dbReference>
<protein>
    <submittedName>
        <fullName evidence="2">NAD(P)H-binding protein</fullName>
    </submittedName>
</protein>
<dbReference type="Gene3D" id="3.40.50.720">
    <property type="entry name" value="NAD(P)-binding Rossmann-like Domain"/>
    <property type="match status" value="1"/>
</dbReference>
<dbReference type="PANTHER" id="PTHR43162">
    <property type="match status" value="1"/>
</dbReference>
<dbReference type="SUPFAM" id="SSF51735">
    <property type="entry name" value="NAD(P)-binding Rossmann-fold domains"/>
    <property type="match status" value="1"/>
</dbReference>
<name>A0ABU2LCM0_9ACTN</name>
<gene>
    <name evidence="2" type="ORF">RM780_18405</name>
</gene>
<evidence type="ECO:0000313" key="3">
    <source>
        <dbReference type="Proteomes" id="UP001183388"/>
    </source>
</evidence>
<evidence type="ECO:0000313" key="2">
    <source>
        <dbReference type="EMBL" id="MDT0308918.1"/>
    </source>
</evidence>